<dbReference type="CDD" id="cd05233">
    <property type="entry name" value="SDR_c"/>
    <property type="match status" value="1"/>
</dbReference>
<dbReference type="PROSITE" id="PS00061">
    <property type="entry name" value="ADH_SHORT"/>
    <property type="match status" value="1"/>
</dbReference>
<reference evidence="3" key="1">
    <citation type="journal article" date="2014" name="Front. Microbiol.">
        <title>High frequency of phylogenetically diverse reductive dehalogenase-homologous genes in deep subseafloor sedimentary metagenomes.</title>
        <authorList>
            <person name="Kawai M."/>
            <person name="Futagami T."/>
            <person name="Toyoda A."/>
            <person name="Takaki Y."/>
            <person name="Nishi S."/>
            <person name="Hori S."/>
            <person name="Arai W."/>
            <person name="Tsubouchi T."/>
            <person name="Morono Y."/>
            <person name="Uchiyama I."/>
            <person name="Ito T."/>
            <person name="Fujiyama A."/>
            <person name="Inagaki F."/>
            <person name="Takami H."/>
        </authorList>
    </citation>
    <scope>NUCLEOTIDE SEQUENCE</scope>
    <source>
        <strain evidence="3">Expedition CK06-06</strain>
    </source>
</reference>
<keyword evidence="2" id="KW-0560">Oxidoreductase</keyword>
<dbReference type="SUPFAM" id="SSF51735">
    <property type="entry name" value="NAD(P)-binding Rossmann-fold domains"/>
    <property type="match status" value="1"/>
</dbReference>
<dbReference type="EMBL" id="BARU01011206">
    <property type="protein sequence ID" value="GAH42500.1"/>
    <property type="molecule type" value="Genomic_DNA"/>
</dbReference>
<dbReference type="Pfam" id="PF00106">
    <property type="entry name" value="adh_short"/>
    <property type="match status" value="1"/>
</dbReference>
<dbReference type="InterPro" id="IPR036291">
    <property type="entry name" value="NAD(P)-bd_dom_sf"/>
</dbReference>
<dbReference type="PRINTS" id="PR00081">
    <property type="entry name" value="GDHRDH"/>
</dbReference>
<gene>
    <name evidence="3" type="ORF">S03H2_21114</name>
</gene>
<comment type="similarity">
    <text evidence="1">Belongs to the short-chain dehydrogenases/reductases (SDR) family.</text>
</comment>
<dbReference type="GO" id="GO:0016616">
    <property type="term" value="F:oxidoreductase activity, acting on the CH-OH group of donors, NAD or NADP as acceptor"/>
    <property type="evidence" value="ECO:0007669"/>
    <property type="project" value="TreeGrafter"/>
</dbReference>
<dbReference type="PANTHER" id="PTHR42760">
    <property type="entry name" value="SHORT-CHAIN DEHYDROGENASES/REDUCTASES FAMILY MEMBER"/>
    <property type="match status" value="1"/>
</dbReference>
<evidence type="ECO:0000256" key="2">
    <source>
        <dbReference type="ARBA" id="ARBA00023002"/>
    </source>
</evidence>
<proteinExistence type="inferred from homology"/>
<dbReference type="Gene3D" id="3.40.50.720">
    <property type="entry name" value="NAD(P)-binding Rossmann-like Domain"/>
    <property type="match status" value="1"/>
</dbReference>
<evidence type="ECO:0008006" key="4">
    <source>
        <dbReference type="Google" id="ProtNLM"/>
    </source>
</evidence>
<sequence>MNNAGILTMARVLDLEEKDWDETMDINVKGVFFCCKTVAKHMMKQKQGKIINVSSIAGKEGYLCMTHYCASKAGVIGFTKALSLELAPYNINVNAVCPGIIETDMLVREYRRGADIFEGKWTKIIQVAN</sequence>
<dbReference type="AlphaFoldDB" id="X1GCI1"/>
<dbReference type="InterPro" id="IPR020904">
    <property type="entry name" value="Sc_DH/Rdtase_CS"/>
</dbReference>
<name>X1GCI1_9ZZZZ</name>
<protein>
    <recommendedName>
        <fullName evidence="4">3-oxoacyl-[acyl-carrier-protein] reductase</fullName>
    </recommendedName>
</protein>
<organism evidence="3">
    <name type="scientific">marine sediment metagenome</name>
    <dbReference type="NCBI Taxonomy" id="412755"/>
    <lineage>
        <taxon>unclassified sequences</taxon>
        <taxon>metagenomes</taxon>
        <taxon>ecological metagenomes</taxon>
    </lineage>
</organism>
<accession>X1GCI1</accession>
<dbReference type="InterPro" id="IPR002347">
    <property type="entry name" value="SDR_fam"/>
</dbReference>
<dbReference type="PRINTS" id="PR00080">
    <property type="entry name" value="SDRFAMILY"/>
</dbReference>
<dbReference type="PANTHER" id="PTHR42760:SF133">
    <property type="entry name" value="3-OXOACYL-[ACYL-CARRIER-PROTEIN] REDUCTASE"/>
    <property type="match status" value="1"/>
</dbReference>
<evidence type="ECO:0000256" key="1">
    <source>
        <dbReference type="ARBA" id="ARBA00006484"/>
    </source>
</evidence>
<evidence type="ECO:0000313" key="3">
    <source>
        <dbReference type="EMBL" id="GAH42500.1"/>
    </source>
</evidence>
<comment type="caution">
    <text evidence="3">The sequence shown here is derived from an EMBL/GenBank/DDBJ whole genome shotgun (WGS) entry which is preliminary data.</text>
</comment>